<accession>A0A2V2MVZ0</accession>
<dbReference type="EMBL" id="QGMZ01000063">
    <property type="protein sequence ID" value="PWR69556.1"/>
    <property type="molecule type" value="Genomic_DNA"/>
</dbReference>
<proteinExistence type="predicted"/>
<keyword evidence="5" id="KW-1185">Reference proteome</keyword>
<dbReference type="PANTHER" id="PTHR33498:SF1">
    <property type="entry name" value="TRANSPOSASE FOR INSERTION SEQUENCE ELEMENT IS1557"/>
    <property type="match status" value="1"/>
</dbReference>
<evidence type="ECO:0000313" key="5">
    <source>
        <dbReference type="Proteomes" id="UP000245934"/>
    </source>
</evidence>
<sequence length="351" mass="41553">DVHDTIDKEWRHLDFFQYPSYIHARVPRIYCDQCKVIMIDVPWSRKMSSFTSLFEHMVVLMAQSMQISKVAELVHEHDTRIWRIIKHYVKKALKKEDYSNVTAVCVDETSERKGHNYITIFADKKTGKVLFVTRGKDSSTIGRFFTELLCHHGNPWKIEQVSCDMSPAFISGISEYLVNANIIFDKFHVMQLVNKAIDEVRRVEQKENSILKKTRYIWLKSINRLTEKQSQALCSLRSLNLKTARAYQMKLNFQEIWKIQDRDEAHLYLKKWYFWLTHSRLDPMISLAKTIRNHWEGILNYFECRFTNALMEGLNSVVQSLKRSARGYKNTDNFITMIYLRCGKLNFDLPT</sequence>
<dbReference type="InterPro" id="IPR032877">
    <property type="entry name" value="Transposase_HTH"/>
</dbReference>
<gene>
    <name evidence="4" type="ORF">DLD82_17645</name>
</gene>
<dbReference type="Proteomes" id="UP000245934">
    <property type="component" value="Unassembled WGS sequence"/>
</dbReference>
<dbReference type="AlphaFoldDB" id="A0A2V2MVZ0"/>
<dbReference type="InterPro" id="IPR047951">
    <property type="entry name" value="Transpos_ISL3"/>
</dbReference>
<evidence type="ECO:0000259" key="3">
    <source>
        <dbReference type="Pfam" id="PF14690"/>
    </source>
</evidence>
<comment type="caution">
    <text evidence="4">The sequence shown here is derived from an EMBL/GenBank/DDBJ whole genome shotgun (WGS) entry which is preliminary data.</text>
</comment>
<dbReference type="InterPro" id="IPR029261">
    <property type="entry name" value="Transposase_Znf"/>
</dbReference>
<dbReference type="NCBIfam" id="NF033550">
    <property type="entry name" value="transpos_ISL3"/>
    <property type="match status" value="1"/>
</dbReference>
<dbReference type="RefSeq" id="WP_109942453.1">
    <property type="nucleotide sequence ID" value="NZ_QGMZ01000063.1"/>
</dbReference>
<feature type="non-terminal residue" evidence="4">
    <location>
        <position position="1"/>
    </location>
</feature>
<feature type="domain" description="Transposase IS204/IS1001/IS1096/IS1165 helix-turn-helix" evidence="2">
    <location>
        <begin position="40"/>
        <end position="89"/>
    </location>
</feature>
<evidence type="ECO:0000259" key="2">
    <source>
        <dbReference type="Pfam" id="PF13542"/>
    </source>
</evidence>
<dbReference type="Pfam" id="PF01610">
    <property type="entry name" value="DDE_Tnp_ISL3"/>
    <property type="match status" value="1"/>
</dbReference>
<feature type="domain" description="Transposase IS204/IS1001/IS1096/IS1165 zinc-finger" evidence="3">
    <location>
        <begin position="8"/>
        <end position="34"/>
    </location>
</feature>
<protein>
    <submittedName>
        <fullName evidence="4">ISL3 family transposase</fullName>
    </submittedName>
</protein>
<evidence type="ECO:0000259" key="1">
    <source>
        <dbReference type="Pfam" id="PF01610"/>
    </source>
</evidence>
<dbReference type="PANTHER" id="PTHR33498">
    <property type="entry name" value="TRANSPOSASE FOR INSERTION SEQUENCE ELEMENT IS1557"/>
    <property type="match status" value="1"/>
</dbReference>
<reference evidence="4 5" key="1">
    <citation type="submission" date="2018-05" db="EMBL/GenBank/DDBJ databases">
        <title>Draft genome of Methanospirillum stamsii Pt1.</title>
        <authorList>
            <person name="Dueholm M.S."/>
            <person name="Nielsen P.H."/>
            <person name="Bakmann L.F."/>
            <person name="Otzen D.E."/>
        </authorList>
    </citation>
    <scope>NUCLEOTIDE SEQUENCE [LARGE SCALE GENOMIC DNA]</scope>
    <source>
        <strain evidence="4 5">Pt1</strain>
    </source>
</reference>
<name>A0A2V2MVZ0_9EURY</name>
<feature type="domain" description="Transposase IS204/IS1001/IS1096/IS1165 DDE" evidence="1">
    <location>
        <begin position="104"/>
        <end position="338"/>
    </location>
</feature>
<evidence type="ECO:0000313" key="4">
    <source>
        <dbReference type="EMBL" id="PWR69556.1"/>
    </source>
</evidence>
<dbReference type="OrthoDB" id="141013at2157"/>
<dbReference type="InterPro" id="IPR002560">
    <property type="entry name" value="Transposase_DDE"/>
</dbReference>
<organism evidence="4 5">
    <name type="scientific">Methanospirillum stamsii</name>
    <dbReference type="NCBI Taxonomy" id="1277351"/>
    <lineage>
        <taxon>Archaea</taxon>
        <taxon>Methanobacteriati</taxon>
        <taxon>Methanobacteriota</taxon>
        <taxon>Stenosarchaea group</taxon>
        <taxon>Methanomicrobia</taxon>
        <taxon>Methanomicrobiales</taxon>
        <taxon>Methanospirillaceae</taxon>
        <taxon>Methanospirillum</taxon>
    </lineage>
</organism>
<dbReference type="Pfam" id="PF13542">
    <property type="entry name" value="HTH_Tnp_ISL3"/>
    <property type="match status" value="1"/>
</dbReference>
<dbReference type="Pfam" id="PF14690">
    <property type="entry name" value="Zn_ribbon_ISL3"/>
    <property type="match status" value="1"/>
</dbReference>